<gene>
    <name evidence="1" type="ORF">WCN91_07310</name>
</gene>
<keyword evidence="2" id="KW-1185">Reference proteome</keyword>
<dbReference type="SUPFAM" id="SSF160631">
    <property type="entry name" value="SMI1/KNR4-like"/>
    <property type="match status" value="1"/>
</dbReference>
<evidence type="ECO:0000313" key="1">
    <source>
        <dbReference type="EMBL" id="MEM0515237.1"/>
    </source>
</evidence>
<dbReference type="InterPro" id="IPR037883">
    <property type="entry name" value="Knr4/Smi1-like_sf"/>
</dbReference>
<name>A0ABU9MVB9_9GAMM</name>
<dbReference type="RefSeq" id="WP_342677719.1">
    <property type="nucleotide sequence ID" value="NZ_JBCGCU010000006.1"/>
</dbReference>
<accession>A0ABU9MVB9</accession>
<reference evidence="1 2" key="1">
    <citation type="submission" date="2024-03" db="EMBL/GenBank/DDBJ databases">
        <title>Pseudoalteromonas qingdaonensis sp. nov., isolated from the intestines of marine benthic organisms.</title>
        <authorList>
            <person name="Lin X."/>
            <person name="Fang S."/>
            <person name="Hu X."/>
        </authorList>
    </citation>
    <scope>NUCLEOTIDE SEQUENCE [LARGE SCALE GENOMIC DNA]</scope>
    <source>
        <strain evidence="1 2">YIC-827</strain>
    </source>
</reference>
<evidence type="ECO:0008006" key="3">
    <source>
        <dbReference type="Google" id="ProtNLM"/>
    </source>
</evidence>
<comment type="caution">
    <text evidence="1">The sequence shown here is derived from an EMBL/GenBank/DDBJ whole genome shotgun (WGS) entry which is preliminary data.</text>
</comment>
<protein>
    <recommendedName>
        <fullName evidence="3">SMI1/KNR4 family protein</fullName>
    </recommendedName>
</protein>
<evidence type="ECO:0000313" key="2">
    <source>
        <dbReference type="Proteomes" id="UP001447008"/>
    </source>
</evidence>
<sequence length="339" mass="38583">MFSSCFPVYEDQILEAEKLLGIKLPERYKELVCNEKVLKALTSKKCKFIDPSLSMLDFVEYSKIVKEIDPNFPKDAIVMFCPTKNIRYKSKWGYLRFWIPDKKNPGVLSNTIYSWDLDRGKKSKDCSVDCWLSSPIEVYYGRDKPLFESLGLALPEDETFIKDVTSLVVNELVEKDQDEWLKLGSMIIKGKWLTPCDLGQTPDSDVSPSLKVNPGKFDVYFRSIAHPDNKTFTLKGLRLLPEASKLNSKIEAFDIDIDVGSVCIFDRQSLFRQVSLYEREDLGMELLELDPDISIIKIGSSSEVLCCPAGRGDGTYKVYKLETIDNEVGLEIDFSANQP</sequence>
<dbReference type="EMBL" id="JBCGCU010000006">
    <property type="protein sequence ID" value="MEM0515237.1"/>
    <property type="molecule type" value="Genomic_DNA"/>
</dbReference>
<dbReference type="Proteomes" id="UP001447008">
    <property type="component" value="Unassembled WGS sequence"/>
</dbReference>
<proteinExistence type="predicted"/>
<organism evidence="1 2">
    <name type="scientific">Pseudoalteromonas qingdaonensis</name>
    <dbReference type="NCBI Taxonomy" id="3131913"/>
    <lineage>
        <taxon>Bacteria</taxon>
        <taxon>Pseudomonadati</taxon>
        <taxon>Pseudomonadota</taxon>
        <taxon>Gammaproteobacteria</taxon>
        <taxon>Alteromonadales</taxon>
        <taxon>Pseudoalteromonadaceae</taxon>
        <taxon>Pseudoalteromonas</taxon>
    </lineage>
</organism>